<dbReference type="PROSITE" id="PS51257">
    <property type="entry name" value="PROKAR_LIPOPROTEIN"/>
    <property type="match status" value="1"/>
</dbReference>
<protein>
    <submittedName>
        <fullName evidence="1">DUF4843 domain-containing protein</fullName>
    </submittedName>
</protein>
<accession>A0ABT4L671</accession>
<organism evidence="1 2">
    <name type="scientific">Pedobacter punctiformis</name>
    <dbReference type="NCBI Taxonomy" id="3004097"/>
    <lineage>
        <taxon>Bacteria</taxon>
        <taxon>Pseudomonadati</taxon>
        <taxon>Bacteroidota</taxon>
        <taxon>Sphingobacteriia</taxon>
        <taxon>Sphingobacteriales</taxon>
        <taxon>Sphingobacteriaceae</taxon>
        <taxon>Pedobacter</taxon>
    </lineage>
</organism>
<proteinExistence type="predicted"/>
<evidence type="ECO:0000313" key="2">
    <source>
        <dbReference type="Proteomes" id="UP001144347"/>
    </source>
</evidence>
<reference evidence="1" key="1">
    <citation type="submission" date="2022-12" db="EMBL/GenBank/DDBJ databases">
        <title>Genome sequence of HCMS5-2.</title>
        <authorList>
            <person name="Woo H."/>
        </authorList>
    </citation>
    <scope>NUCLEOTIDE SEQUENCE</scope>
    <source>
        <strain evidence="1">HCMS5-2</strain>
    </source>
</reference>
<sequence>MKKNLYRISALLILVSILSCEKSLEPYHGLPDIYFNETARLQKSQGEILTDSVAISFSLSKAQDSIQPIIIAATGAPVNEDREYKMVIDPASTAIAGKHYVALPQSFTIKKNKVRDTIPLKLIRTADIQTTGVTLFFNLEPNQNFVTEMKDKIIDKLSGKKMSFIKYRLYINDILKKPGRWLDTYLGTFSKKKLMLMAQVINLDPIYLDKSVAVGEVAAYGKYMQRYLNEQKNAGNTIYEEDGTEMAMGPSSQ</sequence>
<dbReference type="Proteomes" id="UP001144347">
    <property type="component" value="Unassembled WGS sequence"/>
</dbReference>
<dbReference type="EMBL" id="JAPWGM010000001">
    <property type="protein sequence ID" value="MCZ4243182.1"/>
    <property type="molecule type" value="Genomic_DNA"/>
</dbReference>
<dbReference type="RefSeq" id="WP_269426252.1">
    <property type="nucleotide sequence ID" value="NZ_JAPWGM010000001.1"/>
</dbReference>
<keyword evidence="2" id="KW-1185">Reference proteome</keyword>
<gene>
    <name evidence="1" type="ORF">O0955_04125</name>
</gene>
<dbReference type="Pfam" id="PF16132">
    <property type="entry name" value="DUF4843"/>
    <property type="match status" value="1"/>
</dbReference>
<name>A0ABT4L671_9SPHI</name>
<evidence type="ECO:0000313" key="1">
    <source>
        <dbReference type="EMBL" id="MCZ4243182.1"/>
    </source>
</evidence>
<comment type="caution">
    <text evidence="1">The sequence shown here is derived from an EMBL/GenBank/DDBJ whole genome shotgun (WGS) entry which is preliminary data.</text>
</comment>
<dbReference type="InterPro" id="IPR032299">
    <property type="entry name" value="DUF4843"/>
</dbReference>